<dbReference type="Proteomes" id="UP000693970">
    <property type="component" value="Unassembled WGS sequence"/>
</dbReference>
<keyword evidence="3" id="KW-1185">Reference proteome</keyword>
<accession>A0A9K3PCA1</accession>
<proteinExistence type="predicted"/>
<dbReference type="OrthoDB" id="55921at2759"/>
<organism evidence="2 3">
    <name type="scientific">Nitzschia inconspicua</name>
    <dbReference type="NCBI Taxonomy" id="303405"/>
    <lineage>
        <taxon>Eukaryota</taxon>
        <taxon>Sar</taxon>
        <taxon>Stramenopiles</taxon>
        <taxon>Ochrophyta</taxon>
        <taxon>Bacillariophyta</taxon>
        <taxon>Bacillariophyceae</taxon>
        <taxon>Bacillariophycidae</taxon>
        <taxon>Bacillariales</taxon>
        <taxon>Bacillariaceae</taxon>
        <taxon>Nitzschia</taxon>
    </lineage>
</organism>
<dbReference type="AlphaFoldDB" id="A0A9K3PCA1"/>
<comment type="caution">
    <text evidence="2">The sequence shown here is derived from an EMBL/GenBank/DDBJ whole genome shotgun (WGS) entry which is preliminary data.</text>
</comment>
<protein>
    <recommendedName>
        <fullName evidence="1">SET domain-containing protein</fullName>
    </recommendedName>
</protein>
<gene>
    <name evidence="2" type="ORF">IV203_023663</name>
</gene>
<dbReference type="InterPro" id="IPR001214">
    <property type="entry name" value="SET_dom"/>
</dbReference>
<feature type="domain" description="SET" evidence="1">
    <location>
        <begin position="471"/>
        <end position="638"/>
    </location>
</feature>
<dbReference type="EMBL" id="JAGRRH010000026">
    <property type="protein sequence ID" value="KAG7341710.1"/>
    <property type="molecule type" value="Genomic_DNA"/>
</dbReference>
<reference evidence="2" key="2">
    <citation type="submission" date="2021-04" db="EMBL/GenBank/DDBJ databases">
        <authorList>
            <person name="Podell S."/>
        </authorList>
    </citation>
    <scope>NUCLEOTIDE SEQUENCE</scope>
    <source>
        <strain evidence="2">Hildebrandi</strain>
    </source>
</reference>
<dbReference type="PROSITE" id="PS50280">
    <property type="entry name" value="SET"/>
    <property type="match status" value="1"/>
</dbReference>
<evidence type="ECO:0000259" key="1">
    <source>
        <dbReference type="PROSITE" id="PS50280"/>
    </source>
</evidence>
<evidence type="ECO:0000313" key="3">
    <source>
        <dbReference type="Proteomes" id="UP000693970"/>
    </source>
</evidence>
<reference evidence="2" key="1">
    <citation type="journal article" date="2021" name="Sci. Rep.">
        <title>Diploid genomic architecture of Nitzschia inconspicua, an elite biomass production diatom.</title>
        <authorList>
            <person name="Oliver A."/>
            <person name="Podell S."/>
            <person name="Pinowska A."/>
            <person name="Traller J.C."/>
            <person name="Smith S.R."/>
            <person name="McClure R."/>
            <person name="Beliaev A."/>
            <person name="Bohutskyi P."/>
            <person name="Hill E.A."/>
            <person name="Rabines A."/>
            <person name="Zheng H."/>
            <person name="Allen L.Z."/>
            <person name="Kuo A."/>
            <person name="Grigoriev I.V."/>
            <person name="Allen A.E."/>
            <person name="Hazlebeck D."/>
            <person name="Allen E.E."/>
        </authorList>
    </citation>
    <scope>NUCLEOTIDE SEQUENCE</scope>
    <source>
        <strain evidence="2">Hildebrandi</strain>
    </source>
</reference>
<sequence>MLTALTFQEKLQGGSGNNGDPIENKKKQQQQQMWIVFPDAVSHRSFLFHILLSSIVCFWMGRIVSSSETTAIPITSSDVLSSSSSFHSHELPPQIVTASPKVPWNYLSFLSGASQNNHCQQQQPPAFDEPSLNGWISNGSVTSTSATTTAADNVSKMSSFRNVDLNEEEKEEQELASRMQYFQELVVHPVLLTMKEDHQAERIAIILDDDDDKEDMLTGLVQQILNYRSIRHIFVVKESLQDCQDTWTDLSQLVHSSSVVMECVSKDSLSSSSSFQVDVVLILDDCNVFDNHDHDDDDTQAESKQNNLEETFRLWFQHLSPGSGSLVTCLGETLPLHHPRASLHHEERLEKIDALEDADFQRIVEYDIRLAHSRYAQSIVVAWKDETSLAQWRMNEAQYALRVHSRLVDPSSSLAWFDSATMVSLKYPSKHSALRFCEPYGNHLAPEDICDSVCSEAGHGYDPYIENIPVEDLYVGKSQAGDHSGRGVFTKVDIPTNSYLGLETTVHSIIYEWPTSDLYNNMLDFVPVFANTKGNVVFVFAEAYGYAQEPWNMPQETVMSHLLNFLNHGCNGTANSGDFTDVTEFTINLDLGHIPDALQSKVDIPYVPHFDRDQVKFDTMTQTFRPINAGEEIYDNYMSFGGESHFRQMVETLRQECSGSFGMVEQYQKGRAVVSDIRKVSVPNVSRGGTDEL</sequence>
<name>A0A9K3PCA1_9STRA</name>
<evidence type="ECO:0000313" key="2">
    <source>
        <dbReference type="EMBL" id="KAG7341710.1"/>
    </source>
</evidence>